<dbReference type="Proteomes" id="UP001489004">
    <property type="component" value="Unassembled WGS sequence"/>
</dbReference>
<dbReference type="EMBL" id="JALJOR010000002">
    <property type="protein sequence ID" value="KAK9823415.1"/>
    <property type="molecule type" value="Genomic_DNA"/>
</dbReference>
<gene>
    <name evidence="2" type="ORF">WJX72_002591</name>
</gene>
<reference evidence="2 3" key="1">
    <citation type="journal article" date="2024" name="Nat. Commun.">
        <title>Phylogenomics reveals the evolutionary origins of lichenization in chlorophyte algae.</title>
        <authorList>
            <person name="Puginier C."/>
            <person name="Libourel C."/>
            <person name="Otte J."/>
            <person name="Skaloud P."/>
            <person name="Haon M."/>
            <person name="Grisel S."/>
            <person name="Petersen M."/>
            <person name="Berrin J.G."/>
            <person name="Delaux P.M."/>
            <person name="Dal Grande F."/>
            <person name="Keller J."/>
        </authorList>
    </citation>
    <scope>NUCLEOTIDE SEQUENCE [LARGE SCALE GENOMIC DNA]</scope>
    <source>
        <strain evidence="2 3">SAG 2043</strain>
    </source>
</reference>
<dbReference type="PANTHER" id="PTHR46509">
    <property type="entry name" value="PHOSPHOADENOSINE PHOSPHOSULFATE REDUCTASE"/>
    <property type="match status" value="1"/>
</dbReference>
<evidence type="ECO:0000259" key="1">
    <source>
        <dbReference type="Pfam" id="PF01507"/>
    </source>
</evidence>
<protein>
    <recommendedName>
        <fullName evidence="1">Phosphoadenosine phosphosulphate reductase domain-containing protein</fullName>
    </recommendedName>
</protein>
<evidence type="ECO:0000313" key="3">
    <source>
        <dbReference type="Proteomes" id="UP001489004"/>
    </source>
</evidence>
<dbReference type="GO" id="GO:0005737">
    <property type="term" value="C:cytoplasm"/>
    <property type="evidence" value="ECO:0007669"/>
    <property type="project" value="TreeGrafter"/>
</dbReference>
<dbReference type="GO" id="GO:0019379">
    <property type="term" value="P:sulfate assimilation, phosphoadenylyl sulfate reduction by phosphoadenylyl-sulfate reductase (thioredoxin)"/>
    <property type="evidence" value="ECO:0007669"/>
    <property type="project" value="TreeGrafter"/>
</dbReference>
<dbReference type="Pfam" id="PF01507">
    <property type="entry name" value="PAPS_reduct"/>
    <property type="match status" value="1"/>
</dbReference>
<accession>A0AAW1QQ85</accession>
<dbReference type="NCBIfam" id="NF002537">
    <property type="entry name" value="PRK02090.1"/>
    <property type="match status" value="1"/>
</dbReference>
<sequence length="325" mass="36762">MATLGAVPASRPTAKPALQVFSSRARVHSCSNIRPSHVPASSHRHHNLFLVSSRRQATVAAAVKSEVDVAPWVEEARSKRLQQLEEQALDALQKAVDNFEHPAFPCALIAGDVVILHLLHRLGVLSNNKVPVIFIDTFHLFPETHAFLKRLETNYSFQAREFHADGFANKAEYKAKHGSDLYITDIDEYDRICKVEPFNRSLKTLDVDVMINGRRRDHGFERAHLEVFEGGKPVKCNPLAYWEFRDCWDYLQLHKLEAHPLHDEGFPSVGDVHSTIPVPREKWFEYAGERSGRFQGLQNKDGSVKTECGIHVGDDPETGMSNIRK</sequence>
<dbReference type="PANTHER" id="PTHR46509:SF2">
    <property type="entry name" value="PHOSPHOADENOSINE PHOSPHOSULFATE REDUCTASE"/>
    <property type="match status" value="1"/>
</dbReference>
<dbReference type="CDD" id="cd23945">
    <property type="entry name" value="PAPS_reductase"/>
    <property type="match status" value="1"/>
</dbReference>
<dbReference type="SUPFAM" id="SSF52402">
    <property type="entry name" value="Adenine nucleotide alpha hydrolases-like"/>
    <property type="match status" value="1"/>
</dbReference>
<evidence type="ECO:0000313" key="2">
    <source>
        <dbReference type="EMBL" id="KAK9823415.1"/>
    </source>
</evidence>
<feature type="domain" description="Phosphoadenosine phosphosulphate reductase" evidence="1">
    <location>
        <begin position="111"/>
        <end position="276"/>
    </location>
</feature>
<dbReference type="InterPro" id="IPR014729">
    <property type="entry name" value="Rossmann-like_a/b/a_fold"/>
</dbReference>
<dbReference type="GO" id="GO:0004604">
    <property type="term" value="F:phosphoadenylyl-sulfate reductase (thioredoxin) activity"/>
    <property type="evidence" value="ECO:0007669"/>
    <property type="project" value="TreeGrafter"/>
</dbReference>
<dbReference type="AlphaFoldDB" id="A0AAW1QQ85"/>
<dbReference type="InterPro" id="IPR002500">
    <property type="entry name" value="PAPS_reduct_dom"/>
</dbReference>
<keyword evidence="3" id="KW-1185">Reference proteome</keyword>
<dbReference type="Gene3D" id="3.40.50.620">
    <property type="entry name" value="HUPs"/>
    <property type="match status" value="1"/>
</dbReference>
<organism evidence="2 3">
    <name type="scientific">[Myrmecia] bisecta</name>
    <dbReference type="NCBI Taxonomy" id="41462"/>
    <lineage>
        <taxon>Eukaryota</taxon>
        <taxon>Viridiplantae</taxon>
        <taxon>Chlorophyta</taxon>
        <taxon>core chlorophytes</taxon>
        <taxon>Trebouxiophyceae</taxon>
        <taxon>Trebouxiales</taxon>
        <taxon>Trebouxiaceae</taxon>
        <taxon>Myrmecia</taxon>
    </lineage>
</organism>
<comment type="caution">
    <text evidence="2">The sequence shown here is derived from an EMBL/GenBank/DDBJ whole genome shotgun (WGS) entry which is preliminary data.</text>
</comment>
<name>A0AAW1QQ85_9CHLO</name>
<proteinExistence type="predicted"/>